<sequence>MCGISFIVLLIAVLVYAGIMVHDPRTLWSGVSFWGMLACLALFLFFIISEYSEHLVSHDWIIGILAVLFIAVVLCALALPGFMVVMFFVEGVRVIRREGMKPSNLLALLFAVLLYGYLAVWPGIGDLTEHTFGTMAYAIVSFAAAYVLVLMSMYTFSALLNLVHLKKKRNADYIVVLGSGILGTRVTPLLAARIDKGIELLSCNPNAILILSGGQGQGEDISEGEAMTAYAIGKGVDIEKIIIEAKSVSTEENLLFSRRLMEKENPNVILVTTAYHVFRALLLARGQGMKCVGYGAKTKWYFTLNALLREFAGYLKLTWKRHALVAGILVGIMITTRLMALFL</sequence>
<dbReference type="EMBL" id="WUQX01000001">
    <property type="protein sequence ID" value="MXP74069.1"/>
    <property type="molecule type" value="Genomic_DNA"/>
</dbReference>
<evidence type="ECO:0000256" key="1">
    <source>
        <dbReference type="SAM" id="Phobius"/>
    </source>
</evidence>
<feature type="domain" description="DUF218" evidence="2">
    <location>
        <begin position="172"/>
        <end position="312"/>
    </location>
</feature>
<feature type="transmembrane region" description="Helical" evidence="1">
    <location>
        <begin position="105"/>
        <end position="124"/>
    </location>
</feature>
<dbReference type="CDD" id="cd06259">
    <property type="entry name" value="YdcF-like"/>
    <property type="match status" value="1"/>
</dbReference>
<protein>
    <submittedName>
        <fullName evidence="3">YdcF family protein</fullName>
    </submittedName>
</protein>
<dbReference type="InterPro" id="IPR003848">
    <property type="entry name" value="DUF218"/>
</dbReference>
<reference evidence="3 4" key="1">
    <citation type="submission" date="2019-12" db="EMBL/GenBank/DDBJ databases">
        <title>Sporaefaciens musculi gen. nov., sp. nov., a novel bacterium isolated from the caecum of an obese mouse.</title>
        <authorList>
            <person name="Rasmussen T.S."/>
            <person name="Streidl T."/>
            <person name="Hitch T.C.A."/>
            <person name="Wortmann E."/>
            <person name="Deptula P."/>
            <person name="Hansen M."/>
            <person name="Nielsen D.S."/>
            <person name="Clavel T."/>
            <person name="Vogensen F.K."/>
        </authorList>
    </citation>
    <scope>NUCLEOTIDE SEQUENCE [LARGE SCALE GENOMIC DNA]</scope>
    <source>
        <strain evidence="3 4">WCA-9-b2</strain>
    </source>
</reference>
<keyword evidence="1" id="KW-0472">Membrane</keyword>
<evidence type="ECO:0000313" key="3">
    <source>
        <dbReference type="EMBL" id="MXP74069.1"/>
    </source>
</evidence>
<organism evidence="3 4">
    <name type="scientific">Sporofaciens musculi</name>
    <dbReference type="NCBI Taxonomy" id="2681861"/>
    <lineage>
        <taxon>Bacteria</taxon>
        <taxon>Bacillati</taxon>
        <taxon>Bacillota</taxon>
        <taxon>Clostridia</taxon>
        <taxon>Lachnospirales</taxon>
        <taxon>Lachnospiraceae</taxon>
        <taxon>Sporofaciens</taxon>
    </lineage>
</organism>
<feature type="transmembrane region" description="Helical" evidence="1">
    <location>
        <begin position="136"/>
        <end position="160"/>
    </location>
</feature>
<dbReference type="Pfam" id="PF02698">
    <property type="entry name" value="DUF218"/>
    <property type="match status" value="1"/>
</dbReference>
<feature type="transmembrane region" description="Helical" evidence="1">
    <location>
        <begin position="6"/>
        <end position="22"/>
    </location>
</feature>
<keyword evidence="4" id="KW-1185">Reference proteome</keyword>
<dbReference type="Proteomes" id="UP000460412">
    <property type="component" value="Unassembled WGS sequence"/>
</dbReference>
<evidence type="ECO:0000259" key="2">
    <source>
        <dbReference type="Pfam" id="PF02698"/>
    </source>
</evidence>
<keyword evidence="1" id="KW-1133">Transmembrane helix</keyword>
<dbReference type="GO" id="GO:0043164">
    <property type="term" value="P:Gram-negative-bacterium-type cell wall biogenesis"/>
    <property type="evidence" value="ECO:0007669"/>
    <property type="project" value="TreeGrafter"/>
</dbReference>
<dbReference type="PANTHER" id="PTHR30336">
    <property type="entry name" value="INNER MEMBRANE PROTEIN, PROBABLE PERMEASE"/>
    <property type="match status" value="1"/>
</dbReference>
<dbReference type="InterPro" id="IPR014729">
    <property type="entry name" value="Rossmann-like_a/b/a_fold"/>
</dbReference>
<keyword evidence="1" id="KW-0812">Transmembrane</keyword>
<evidence type="ECO:0000313" key="4">
    <source>
        <dbReference type="Proteomes" id="UP000460412"/>
    </source>
</evidence>
<gene>
    <name evidence="3" type="ORF">GN277_01040</name>
</gene>
<dbReference type="InterPro" id="IPR051599">
    <property type="entry name" value="Cell_Envelope_Assoc"/>
</dbReference>
<dbReference type="GO" id="GO:0005886">
    <property type="term" value="C:plasma membrane"/>
    <property type="evidence" value="ECO:0007669"/>
    <property type="project" value="TreeGrafter"/>
</dbReference>
<feature type="transmembrane region" description="Helical" evidence="1">
    <location>
        <begin position="60"/>
        <end position="89"/>
    </location>
</feature>
<comment type="caution">
    <text evidence="3">The sequence shown here is derived from an EMBL/GenBank/DDBJ whole genome shotgun (WGS) entry which is preliminary data.</text>
</comment>
<dbReference type="PANTHER" id="PTHR30336:SF4">
    <property type="entry name" value="ENVELOPE BIOGENESIS FACTOR ELYC"/>
    <property type="match status" value="1"/>
</dbReference>
<accession>A0A7X3MCT9</accession>
<feature type="transmembrane region" description="Helical" evidence="1">
    <location>
        <begin position="27"/>
        <end position="48"/>
    </location>
</feature>
<proteinExistence type="predicted"/>
<feature type="transmembrane region" description="Helical" evidence="1">
    <location>
        <begin position="323"/>
        <end position="342"/>
    </location>
</feature>
<dbReference type="AlphaFoldDB" id="A0A7X3MCT9"/>
<dbReference type="Gene3D" id="3.40.50.620">
    <property type="entry name" value="HUPs"/>
    <property type="match status" value="1"/>
</dbReference>
<dbReference type="GO" id="GO:0000270">
    <property type="term" value="P:peptidoglycan metabolic process"/>
    <property type="evidence" value="ECO:0007669"/>
    <property type="project" value="TreeGrafter"/>
</dbReference>
<name>A0A7X3MCT9_9FIRM</name>